<dbReference type="AlphaFoldDB" id="A0A9N9LRW2"/>
<protein>
    <recommendedName>
        <fullName evidence="1">BTB domain-containing protein</fullName>
    </recommendedName>
</protein>
<dbReference type="SUPFAM" id="SSF54695">
    <property type="entry name" value="POZ domain"/>
    <property type="match status" value="1"/>
</dbReference>
<dbReference type="InterPro" id="IPR000210">
    <property type="entry name" value="BTB/POZ_dom"/>
</dbReference>
<evidence type="ECO:0000313" key="3">
    <source>
        <dbReference type="Proteomes" id="UP000701801"/>
    </source>
</evidence>
<evidence type="ECO:0000313" key="2">
    <source>
        <dbReference type="EMBL" id="CAG8980149.1"/>
    </source>
</evidence>
<name>A0A9N9LRW2_9HELO</name>
<dbReference type="OrthoDB" id="2129688at2759"/>
<accession>A0A9N9LRW2</accession>
<feature type="domain" description="BTB" evidence="1">
    <location>
        <begin position="23"/>
        <end position="54"/>
    </location>
</feature>
<dbReference type="InterPro" id="IPR011333">
    <property type="entry name" value="SKP1/BTB/POZ_sf"/>
</dbReference>
<gene>
    <name evidence="2" type="ORF">HYALB_00013504</name>
</gene>
<keyword evidence="3" id="KW-1185">Reference proteome</keyword>
<reference evidence="2" key="1">
    <citation type="submission" date="2021-07" db="EMBL/GenBank/DDBJ databases">
        <authorList>
            <person name="Durling M."/>
        </authorList>
    </citation>
    <scope>NUCLEOTIDE SEQUENCE</scope>
</reference>
<proteinExistence type="predicted"/>
<organism evidence="2 3">
    <name type="scientific">Hymenoscyphus albidus</name>
    <dbReference type="NCBI Taxonomy" id="595503"/>
    <lineage>
        <taxon>Eukaryota</taxon>
        <taxon>Fungi</taxon>
        <taxon>Dikarya</taxon>
        <taxon>Ascomycota</taxon>
        <taxon>Pezizomycotina</taxon>
        <taxon>Leotiomycetes</taxon>
        <taxon>Helotiales</taxon>
        <taxon>Helotiaceae</taxon>
        <taxon>Hymenoscyphus</taxon>
    </lineage>
</organism>
<dbReference type="Gene3D" id="3.30.710.10">
    <property type="entry name" value="Potassium Channel Kv1.1, Chain A"/>
    <property type="match status" value="1"/>
</dbReference>
<evidence type="ECO:0000259" key="1">
    <source>
        <dbReference type="PROSITE" id="PS50097"/>
    </source>
</evidence>
<dbReference type="Proteomes" id="UP000701801">
    <property type="component" value="Unassembled WGS sequence"/>
</dbReference>
<dbReference type="Pfam" id="PF00651">
    <property type="entry name" value="BTB"/>
    <property type="match status" value="1"/>
</dbReference>
<dbReference type="CDD" id="cd18186">
    <property type="entry name" value="BTB_POZ_ZBTB_KLHL-like"/>
    <property type="match status" value="1"/>
</dbReference>
<dbReference type="EMBL" id="CAJVRM010000362">
    <property type="protein sequence ID" value="CAG8980149.1"/>
    <property type="molecule type" value="Genomic_DNA"/>
</dbReference>
<dbReference type="PROSITE" id="PS50097">
    <property type="entry name" value="BTB"/>
    <property type="match status" value="1"/>
</dbReference>
<comment type="caution">
    <text evidence="2">The sequence shown here is derived from an EMBL/GenBank/DDBJ whole genome shotgun (WGS) entry which is preliminary data.</text>
</comment>
<sequence length="227" mass="25723">MTESLRDTDDPAPIVLARRNMHPDVHLQVFDQQFHVHSMALKMHSEFFRSFFDSADKNQPASDPEFKYMWVTKVDDDGNWSLVWEHAKVCLNYIEMVLASILAGTGEKDPLESSATTVADKPLWINAFKTVLFAIHSKGIIIESAAHLAVCTQLADYYRCLPILSQAVSSSLMDSTAFVESIADECCNLLETAARFRNKLLFKECLIHLTGKSFLFHLELGYKFQLV</sequence>